<comment type="caution">
    <text evidence="3">The sequence shown here is derived from an EMBL/GenBank/DDBJ whole genome shotgun (WGS) entry which is preliminary data.</text>
</comment>
<proteinExistence type="predicted"/>
<dbReference type="InterPro" id="IPR005185">
    <property type="entry name" value="YccF"/>
</dbReference>
<dbReference type="RefSeq" id="WP_245902098.1">
    <property type="nucleotide sequence ID" value="NZ_PZZL01000008.1"/>
</dbReference>
<keyword evidence="1" id="KW-0472">Membrane</keyword>
<keyword evidence="4" id="KW-1185">Reference proteome</keyword>
<dbReference type="InterPro" id="IPR052937">
    <property type="entry name" value="Inner_membrane_protein"/>
</dbReference>
<organism evidence="3 4">
    <name type="scientific">Phreatobacter oligotrophus</name>
    <dbReference type="NCBI Taxonomy" id="1122261"/>
    <lineage>
        <taxon>Bacteria</taxon>
        <taxon>Pseudomonadati</taxon>
        <taxon>Pseudomonadota</taxon>
        <taxon>Alphaproteobacteria</taxon>
        <taxon>Hyphomicrobiales</taxon>
        <taxon>Phreatobacteraceae</taxon>
        <taxon>Phreatobacter</taxon>
    </lineage>
</organism>
<dbReference type="Pfam" id="PF03733">
    <property type="entry name" value="YccF"/>
    <property type="match status" value="2"/>
</dbReference>
<gene>
    <name evidence="3" type="ORF">C8P69_10816</name>
</gene>
<dbReference type="InterPro" id="IPR031308">
    <property type="entry name" value="UCP028777"/>
</dbReference>
<feature type="domain" description="Inner membrane component" evidence="2">
    <location>
        <begin position="7"/>
        <end position="57"/>
    </location>
</feature>
<dbReference type="NCBIfam" id="NF008742">
    <property type="entry name" value="PRK11770.1-4"/>
    <property type="match status" value="1"/>
</dbReference>
<evidence type="ECO:0000313" key="3">
    <source>
        <dbReference type="EMBL" id="PTM52217.1"/>
    </source>
</evidence>
<protein>
    <recommendedName>
        <fullName evidence="1">Inner membrane protein YccF</fullName>
    </recommendedName>
</protein>
<keyword evidence="1" id="KW-1133">Transmembrane helix</keyword>
<dbReference type="NCBIfam" id="NF008741">
    <property type="entry name" value="PRK11770.1-3"/>
    <property type="match status" value="1"/>
</dbReference>
<keyword evidence="1" id="KW-0997">Cell inner membrane</keyword>
<feature type="transmembrane region" description="Helical" evidence="1">
    <location>
        <begin position="12"/>
        <end position="42"/>
    </location>
</feature>
<dbReference type="PANTHER" id="PTHR42903">
    <property type="entry name" value="INNER MEMBRANE PROTEIN YCCF"/>
    <property type="match status" value="1"/>
</dbReference>
<name>A0A2T4YZ14_9HYPH</name>
<evidence type="ECO:0000259" key="2">
    <source>
        <dbReference type="Pfam" id="PF03733"/>
    </source>
</evidence>
<dbReference type="GO" id="GO:0005886">
    <property type="term" value="C:plasma membrane"/>
    <property type="evidence" value="ECO:0007669"/>
    <property type="project" value="UniProtKB-SubCell"/>
</dbReference>
<feature type="transmembrane region" description="Helical" evidence="1">
    <location>
        <begin position="82"/>
        <end position="108"/>
    </location>
</feature>
<evidence type="ECO:0000256" key="1">
    <source>
        <dbReference type="PIRNR" id="PIRNR028777"/>
    </source>
</evidence>
<keyword evidence="1" id="KW-0812">Transmembrane</keyword>
<sequence>MGPIRLILNILWFVLGGLLAGLAWFVAGILAAITIVGLPWAFACFRIGSYTLWPFGRDVVWASELTGRPSGAMGVLRFIGNVIWFIPIGLSLMVIHVVAAAACFLSIIGIPFGWAHLKLAAASVFPLGQRIVSSDLADLARRQSAANALVGWRRA</sequence>
<accession>A0A2T4YZ14</accession>
<feature type="domain" description="Inner membrane component" evidence="2">
    <location>
        <begin position="79"/>
        <end position="129"/>
    </location>
</feature>
<dbReference type="PANTHER" id="PTHR42903:SF1">
    <property type="entry name" value="INNER MEMBRANE PROTEIN YCCF"/>
    <property type="match status" value="1"/>
</dbReference>
<evidence type="ECO:0000313" key="4">
    <source>
        <dbReference type="Proteomes" id="UP000241808"/>
    </source>
</evidence>
<dbReference type="Proteomes" id="UP000241808">
    <property type="component" value="Unassembled WGS sequence"/>
</dbReference>
<dbReference type="NCBIfam" id="NF008740">
    <property type="entry name" value="PRK11770.1-2"/>
    <property type="match status" value="1"/>
</dbReference>
<keyword evidence="1" id="KW-1003">Cell membrane</keyword>
<dbReference type="AlphaFoldDB" id="A0A2T4YZ14"/>
<reference evidence="3 4" key="1">
    <citation type="submission" date="2018-04" db="EMBL/GenBank/DDBJ databases">
        <title>Genomic Encyclopedia of Archaeal and Bacterial Type Strains, Phase II (KMG-II): from individual species to whole genera.</title>
        <authorList>
            <person name="Goeker M."/>
        </authorList>
    </citation>
    <scope>NUCLEOTIDE SEQUENCE [LARGE SCALE GENOMIC DNA]</scope>
    <source>
        <strain evidence="3 4">DSM 25521</strain>
    </source>
</reference>
<dbReference type="EMBL" id="PZZL01000008">
    <property type="protein sequence ID" value="PTM52217.1"/>
    <property type="molecule type" value="Genomic_DNA"/>
</dbReference>
<comment type="subcellular location">
    <subcellularLocation>
        <location evidence="1">Cell inner membrane</location>
        <topology evidence="1">Multi-pass membrane protein</topology>
    </subcellularLocation>
</comment>
<dbReference type="PIRSF" id="PIRSF028777">
    <property type="entry name" value="UCP028777"/>
    <property type="match status" value="1"/>
</dbReference>